<feature type="transmembrane region" description="Helical" evidence="1">
    <location>
        <begin position="74"/>
        <end position="100"/>
    </location>
</feature>
<accession>A0A8T8E213</accession>
<name>A0A8T8E213_9EURY</name>
<feature type="transmembrane region" description="Helical" evidence="1">
    <location>
        <begin position="33"/>
        <end position="54"/>
    </location>
</feature>
<keyword evidence="1" id="KW-0472">Membrane</keyword>
<dbReference type="KEGG" id="hsal:JMJ58_01320"/>
<dbReference type="GeneID" id="62873722"/>
<dbReference type="RefSeq" id="WP_204748064.1">
    <property type="nucleotide sequence ID" value="NZ_CP069188.1"/>
</dbReference>
<gene>
    <name evidence="3" type="ORF">JMJ58_01320</name>
</gene>
<dbReference type="Proteomes" id="UP000637819">
    <property type="component" value="Chromosome"/>
</dbReference>
<protein>
    <recommendedName>
        <fullName evidence="2">DUF8173 domain-containing protein</fullName>
    </recommendedName>
</protein>
<organism evidence="3 4">
    <name type="scientific">Haloterrigena salifodinae</name>
    <dbReference type="NCBI Taxonomy" id="2675099"/>
    <lineage>
        <taxon>Archaea</taxon>
        <taxon>Methanobacteriati</taxon>
        <taxon>Methanobacteriota</taxon>
        <taxon>Stenosarchaea group</taxon>
        <taxon>Halobacteria</taxon>
        <taxon>Halobacteriales</taxon>
        <taxon>Natrialbaceae</taxon>
        <taxon>Haloterrigena</taxon>
    </lineage>
</organism>
<evidence type="ECO:0000313" key="4">
    <source>
        <dbReference type="Proteomes" id="UP000637819"/>
    </source>
</evidence>
<sequence>MIDFVQSVSMVVSIAQANPNPGVDVDIGAPTGLVSGAVVAFLTTLVVGTILVAVAPAYTERMMAAVLEDPVGGFLYGILSLLALGLLTLLLVITIVGIFVAIPLGLAAYLVWSVGAAIGYLAIAERLVGRDDGWLTPLLVAAAINGALALTGIGGLISLCVGAAGFGIVLRDALA</sequence>
<evidence type="ECO:0000259" key="2">
    <source>
        <dbReference type="Pfam" id="PF26514"/>
    </source>
</evidence>
<dbReference type="EMBL" id="CP069188">
    <property type="protein sequence ID" value="QRV15573.1"/>
    <property type="molecule type" value="Genomic_DNA"/>
</dbReference>
<feature type="domain" description="DUF8173" evidence="2">
    <location>
        <begin position="10"/>
        <end position="172"/>
    </location>
</feature>
<dbReference type="Pfam" id="PF26514">
    <property type="entry name" value="DUF8173"/>
    <property type="match status" value="1"/>
</dbReference>
<feature type="transmembrane region" description="Helical" evidence="1">
    <location>
        <begin position="135"/>
        <end position="168"/>
    </location>
</feature>
<dbReference type="InterPro" id="IPR058486">
    <property type="entry name" value="DUF8173"/>
</dbReference>
<proteinExistence type="predicted"/>
<dbReference type="AlphaFoldDB" id="A0A8T8E213"/>
<keyword evidence="1" id="KW-1133">Transmembrane helix</keyword>
<reference evidence="3 4" key="1">
    <citation type="submission" date="2021-01" db="EMBL/GenBank/DDBJ databases">
        <title>Genome Sequence and Methylation Pattern of Haloterrigena salifodinae BOL5-1, An Extremely Halophilic Archaeon from a Bolivian Salt Mine.</title>
        <authorList>
            <person name="DasSarma P."/>
            <person name="Anton B.P."/>
            <person name="DasSarma S.L."/>
            <person name="von Ehrenheim H.A.L."/>
            <person name="Martinez F.L."/>
            <person name="Guzman D."/>
            <person name="Roberts R.J."/>
            <person name="DasSarma S."/>
        </authorList>
    </citation>
    <scope>NUCLEOTIDE SEQUENCE [LARGE SCALE GENOMIC DNA]</scope>
    <source>
        <strain evidence="3 4">BOL5-1</strain>
    </source>
</reference>
<keyword evidence="4" id="KW-1185">Reference proteome</keyword>
<dbReference type="OrthoDB" id="293202at2157"/>
<keyword evidence="1" id="KW-0812">Transmembrane</keyword>
<evidence type="ECO:0000313" key="3">
    <source>
        <dbReference type="EMBL" id="QRV15573.1"/>
    </source>
</evidence>
<feature type="transmembrane region" description="Helical" evidence="1">
    <location>
        <begin position="106"/>
        <end position="123"/>
    </location>
</feature>
<evidence type="ECO:0000256" key="1">
    <source>
        <dbReference type="SAM" id="Phobius"/>
    </source>
</evidence>